<feature type="domain" description="IF rod" evidence="7">
    <location>
        <begin position="1"/>
        <end position="324"/>
    </location>
</feature>
<dbReference type="PANTHER" id="PTHR45721">
    <property type="entry name" value="LAMIN DM0-RELATED"/>
    <property type="match status" value="1"/>
</dbReference>
<proteinExistence type="predicted"/>
<evidence type="ECO:0000256" key="2">
    <source>
        <dbReference type="ARBA" id="ARBA00022754"/>
    </source>
</evidence>
<dbReference type="GO" id="GO:0007097">
    <property type="term" value="P:nuclear migration"/>
    <property type="evidence" value="ECO:0007669"/>
    <property type="project" value="TreeGrafter"/>
</dbReference>
<dbReference type="Pfam" id="PF00038">
    <property type="entry name" value="Filament"/>
    <property type="match status" value="1"/>
</dbReference>
<feature type="coiled-coil region" evidence="5">
    <location>
        <begin position="15"/>
        <end position="147"/>
    </location>
</feature>
<dbReference type="Gene3D" id="1.20.5.170">
    <property type="match status" value="1"/>
</dbReference>
<dbReference type="GO" id="GO:0005652">
    <property type="term" value="C:nuclear lamina"/>
    <property type="evidence" value="ECO:0007669"/>
    <property type="project" value="TreeGrafter"/>
</dbReference>
<dbReference type="PROSITE" id="PS51842">
    <property type="entry name" value="IF_ROD_2"/>
    <property type="match status" value="1"/>
</dbReference>
<dbReference type="InterPro" id="IPR036415">
    <property type="entry name" value="Lamin_tail_dom_sf"/>
</dbReference>
<dbReference type="PROSITE" id="PS51841">
    <property type="entry name" value="LTD"/>
    <property type="match status" value="1"/>
</dbReference>
<dbReference type="Proteomes" id="UP000887565">
    <property type="component" value="Unplaced"/>
</dbReference>
<keyword evidence="2" id="KW-0403">Intermediate filament</keyword>
<evidence type="ECO:0000256" key="5">
    <source>
        <dbReference type="SAM" id="Coils"/>
    </source>
</evidence>
<dbReference type="GO" id="GO:0090435">
    <property type="term" value="P:protein localization to nuclear envelope"/>
    <property type="evidence" value="ECO:0007669"/>
    <property type="project" value="TreeGrafter"/>
</dbReference>
<reference evidence="9" key="1">
    <citation type="submission" date="2022-11" db="UniProtKB">
        <authorList>
            <consortium name="WormBaseParasite"/>
        </authorList>
    </citation>
    <scope>IDENTIFICATION</scope>
</reference>
<dbReference type="GO" id="GO:0031507">
    <property type="term" value="P:heterochromatin formation"/>
    <property type="evidence" value="ECO:0007669"/>
    <property type="project" value="TreeGrafter"/>
</dbReference>
<protein>
    <submittedName>
        <fullName evidence="9">Lamin</fullName>
    </submittedName>
</protein>
<dbReference type="OMA" id="IGQWAIK"/>
<evidence type="ECO:0000259" key="7">
    <source>
        <dbReference type="PROSITE" id="PS51842"/>
    </source>
</evidence>
<evidence type="ECO:0000256" key="4">
    <source>
        <dbReference type="ARBA" id="ARBA00023242"/>
    </source>
</evidence>
<dbReference type="PANTHER" id="PTHR45721:SF11">
    <property type="entry name" value="LAMIN DM0-RELATED"/>
    <property type="match status" value="1"/>
</dbReference>
<feature type="coiled-coil region" evidence="5">
    <location>
        <begin position="171"/>
        <end position="302"/>
    </location>
</feature>
<dbReference type="SUPFAM" id="SSF74853">
    <property type="entry name" value="Lamin A/C globular tail domain"/>
    <property type="match status" value="1"/>
</dbReference>
<keyword evidence="8" id="KW-1185">Reference proteome</keyword>
<dbReference type="InterPro" id="IPR039008">
    <property type="entry name" value="IF_rod_dom"/>
</dbReference>
<comment type="subcellular location">
    <subcellularLocation>
        <location evidence="1">Nucleus</location>
    </subcellularLocation>
</comment>
<dbReference type="SMART" id="SM01391">
    <property type="entry name" value="Filament"/>
    <property type="match status" value="1"/>
</dbReference>
<name>A0A915JJW1_ROMCU</name>
<sequence>RSSEDIIVRERNNVRSAFETELAEARSLLDETARERARLQIESSKYKTLVDELNIKIGKLERDLKDSETRRLYVESQVQDLQGKLNTADSQRKHWEDETKKIRAENNDLRKQLENARRQLEDETVHRVDLENRLQSAKEELLFNRNLFDKELDESRQKRTVELTEINQQIEDEYKAKLQEALRDMREQLDATIRINRKEIEDMYENKMQDLRDMADRNRESAARAREELKRVKLQLETVESSKQDFDAKLAAAERKIKDLQDQLGAAESDFYNRLHTREDEIRRLQEEIATMMQDYQDLMDTKIQLDVEIEAYRRLIEGEEMRLFLNQLHLSPTPPGSAAASASAKRGIKRKRMMEERDITEHISYETKHGAEGDVEISEHQLDGTYVKIANLGDKDIHIGGWILKREAGGLEVTYKFHNKLVLKGGKTVTIYSSNTDATHAPPEILVMKNQQWPVKGEKIRTSLTNSDDDVVAWRESIRSSSTKRTSYRTLGGAAFNEDDPVGLSSLESRFLRKARKSIP</sequence>
<accession>A0A915JJW1</accession>
<dbReference type="Pfam" id="PF00932">
    <property type="entry name" value="LTD"/>
    <property type="match status" value="1"/>
</dbReference>
<dbReference type="Gene3D" id="1.20.5.500">
    <property type="entry name" value="Single helix bin"/>
    <property type="match status" value="1"/>
</dbReference>
<dbReference type="AlphaFoldDB" id="A0A915JJW1"/>
<dbReference type="Gene3D" id="2.60.40.1260">
    <property type="entry name" value="Lamin Tail domain"/>
    <property type="match status" value="1"/>
</dbReference>
<dbReference type="WBParaSite" id="nRc.2.0.1.t26346-RA">
    <property type="protein sequence ID" value="nRc.2.0.1.t26346-RA"/>
    <property type="gene ID" value="nRc.2.0.1.g26346"/>
</dbReference>
<dbReference type="GO" id="GO:0005882">
    <property type="term" value="C:intermediate filament"/>
    <property type="evidence" value="ECO:0007669"/>
    <property type="project" value="UniProtKB-KW"/>
</dbReference>
<evidence type="ECO:0000259" key="6">
    <source>
        <dbReference type="PROSITE" id="PS51841"/>
    </source>
</evidence>
<evidence type="ECO:0000313" key="8">
    <source>
        <dbReference type="Proteomes" id="UP000887565"/>
    </source>
</evidence>
<dbReference type="GO" id="GO:0005200">
    <property type="term" value="F:structural constituent of cytoskeleton"/>
    <property type="evidence" value="ECO:0007669"/>
    <property type="project" value="TreeGrafter"/>
</dbReference>
<keyword evidence="4" id="KW-0539">Nucleus</keyword>
<dbReference type="SUPFAM" id="SSF64593">
    <property type="entry name" value="Intermediate filament protein, coiled coil region"/>
    <property type="match status" value="1"/>
</dbReference>
<keyword evidence="3 5" id="KW-0175">Coiled coil</keyword>
<organism evidence="8 9">
    <name type="scientific">Romanomermis culicivorax</name>
    <name type="common">Nematode worm</name>
    <dbReference type="NCBI Taxonomy" id="13658"/>
    <lineage>
        <taxon>Eukaryota</taxon>
        <taxon>Metazoa</taxon>
        <taxon>Ecdysozoa</taxon>
        <taxon>Nematoda</taxon>
        <taxon>Enoplea</taxon>
        <taxon>Dorylaimia</taxon>
        <taxon>Mermithida</taxon>
        <taxon>Mermithoidea</taxon>
        <taxon>Mermithidae</taxon>
        <taxon>Romanomermis</taxon>
    </lineage>
</organism>
<dbReference type="Gene3D" id="1.20.5.1160">
    <property type="entry name" value="Vasodilator-stimulated phosphoprotein"/>
    <property type="match status" value="1"/>
</dbReference>
<dbReference type="InterPro" id="IPR001322">
    <property type="entry name" value="Lamin_tail_dom"/>
</dbReference>
<dbReference type="GO" id="GO:0051664">
    <property type="term" value="P:nuclear pore localization"/>
    <property type="evidence" value="ECO:0007669"/>
    <property type="project" value="TreeGrafter"/>
</dbReference>
<evidence type="ECO:0000313" key="9">
    <source>
        <dbReference type="WBParaSite" id="nRc.2.0.1.t26346-RA"/>
    </source>
</evidence>
<evidence type="ECO:0000256" key="3">
    <source>
        <dbReference type="ARBA" id="ARBA00023054"/>
    </source>
</evidence>
<dbReference type="GO" id="GO:0006998">
    <property type="term" value="P:nuclear envelope organization"/>
    <property type="evidence" value="ECO:0007669"/>
    <property type="project" value="TreeGrafter"/>
</dbReference>
<evidence type="ECO:0000256" key="1">
    <source>
        <dbReference type="ARBA" id="ARBA00004123"/>
    </source>
</evidence>
<feature type="domain" description="LTD" evidence="6">
    <location>
        <begin position="358"/>
        <end position="480"/>
    </location>
</feature>